<comment type="caution">
    <text evidence="1">The sequence shown here is derived from an EMBL/GenBank/DDBJ whole genome shotgun (WGS) entry which is preliminary data.</text>
</comment>
<sequence>MGELKSHSGNLLHYQGDPRYDRPVVTGEDDGKWYSVFVVQPVSGRVDATKGEEDMWQSSHIPHPGRMCLWADKNGYAMDPVFMAIAVEAYNLETDRVNNDDIAIIGPFAHQPHVYYIAKDSQSIRLEPEQVRNGFLLKAGSRVTAETEDHNSHEFTVESDVDVRAFLYDHDIRWDKD</sequence>
<proteinExistence type="predicted"/>
<reference evidence="1" key="1">
    <citation type="journal article" date="2015" name="Nature">
        <title>Complex archaea that bridge the gap between prokaryotes and eukaryotes.</title>
        <authorList>
            <person name="Spang A."/>
            <person name="Saw J.H."/>
            <person name="Jorgensen S.L."/>
            <person name="Zaremba-Niedzwiedzka K."/>
            <person name="Martijn J."/>
            <person name="Lind A.E."/>
            <person name="van Eijk R."/>
            <person name="Schleper C."/>
            <person name="Guy L."/>
            <person name="Ettema T.J."/>
        </authorList>
    </citation>
    <scope>NUCLEOTIDE SEQUENCE</scope>
</reference>
<name>A0A0F9TPZ7_9ZZZZ</name>
<protein>
    <submittedName>
        <fullName evidence="1">Uncharacterized protein</fullName>
    </submittedName>
</protein>
<dbReference type="EMBL" id="LAZR01000215">
    <property type="protein sequence ID" value="KKN81384.1"/>
    <property type="molecule type" value="Genomic_DNA"/>
</dbReference>
<dbReference type="AlphaFoldDB" id="A0A0F9TPZ7"/>
<gene>
    <name evidence="1" type="ORF">LCGC14_0319970</name>
</gene>
<accession>A0A0F9TPZ7</accession>
<organism evidence="1">
    <name type="scientific">marine sediment metagenome</name>
    <dbReference type="NCBI Taxonomy" id="412755"/>
    <lineage>
        <taxon>unclassified sequences</taxon>
        <taxon>metagenomes</taxon>
        <taxon>ecological metagenomes</taxon>
    </lineage>
</organism>
<evidence type="ECO:0000313" key="1">
    <source>
        <dbReference type="EMBL" id="KKN81384.1"/>
    </source>
</evidence>